<evidence type="ECO:0000256" key="1">
    <source>
        <dbReference type="SAM" id="SignalP"/>
    </source>
</evidence>
<feature type="chain" id="PRO_5045169772" evidence="1">
    <location>
        <begin position="26"/>
        <end position="254"/>
    </location>
</feature>
<evidence type="ECO:0000313" key="2">
    <source>
        <dbReference type="EMBL" id="MBD9357349.1"/>
    </source>
</evidence>
<dbReference type="EMBL" id="JACXSS010000001">
    <property type="protein sequence ID" value="MBD9357349.1"/>
    <property type="molecule type" value="Genomic_DNA"/>
</dbReference>
<dbReference type="RefSeq" id="WP_192375633.1">
    <property type="nucleotide sequence ID" value="NZ_CAJHIV010000001.1"/>
</dbReference>
<dbReference type="InterPro" id="IPR022293">
    <property type="entry name" value="Integrating-conj_element"/>
</dbReference>
<accession>A0ABR9D2K9</accession>
<sequence>MVAKRLLRVVGFVAPLIAFQRPAQANESRTQPLTYTESQAQPVAEDTLRREQWSLSTDEWNRYKSLMQGIRGSISPASISPIEVLGTHARDDQERKRYAEIWARMRHEDAERILVFQQAYAEAFQRLYPNELLVDLRRLKFPGQQALDSGERLLVFLKSKHCPACESLVQRLLRQPAFQTQRIDLYFVDTQPQRDDGLIQQWAKQQHIDNDRIRQGLLTLNHDQGNYFKVTQQLVGTMPQVFKLKGQTLEALRL</sequence>
<protein>
    <submittedName>
        <fullName evidence="2">TIGR03759 family integrating conjugative element protein</fullName>
    </submittedName>
</protein>
<feature type="signal peptide" evidence="1">
    <location>
        <begin position="1"/>
        <end position="25"/>
    </location>
</feature>
<evidence type="ECO:0000313" key="3">
    <source>
        <dbReference type="Proteomes" id="UP000652176"/>
    </source>
</evidence>
<dbReference type="NCBIfam" id="TIGR03759">
    <property type="entry name" value="conj_TIGR03759"/>
    <property type="match status" value="1"/>
</dbReference>
<gene>
    <name evidence="2" type="ORF">IE877_15925</name>
</gene>
<reference evidence="2 3" key="1">
    <citation type="submission" date="2020-09" db="EMBL/GenBank/DDBJ databases">
        <title>Methylomonas albis sp. nov. and Methylomonas fluvii sp. nov.: Two cold-adapted methanotrophs from the River Elbe and an amended description of Methylovulum psychrotolerans strain Eb1.</title>
        <authorList>
            <person name="Bussmann I.K."/>
            <person name="Klings K.-W."/>
            <person name="Warnstedt J."/>
            <person name="Hoppert M."/>
            <person name="Saborowski A."/>
            <person name="Horn F."/>
            <person name="Liebner S."/>
        </authorList>
    </citation>
    <scope>NUCLEOTIDE SEQUENCE [LARGE SCALE GENOMIC DNA]</scope>
    <source>
        <strain evidence="2 3">EbA</strain>
    </source>
</reference>
<keyword evidence="1" id="KW-0732">Signal</keyword>
<keyword evidence="3" id="KW-1185">Reference proteome</keyword>
<dbReference type="Proteomes" id="UP000652176">
    <property type="component" value="Unassembled WGS sequence"/>
</dbReference>
<comment type="caution">
    <text evidence="2">The sequence shown here is derived from an EMBL/GenBank/DDBJ whole genome shotgun (WGS) entry which is preliminary data.</text>
</comment>
<organism evidence="2 3">
    <name type="scientific">Methylomonas albis</name>
    <dbReference type="NCBI Taxonomy" id="1854563"/>
    <lineage>
        <taxon>Bacteria</taxon>
        <taxon>Pseudomonadati</taxon>
        <taxon>Pseudomonadota</taxon>
        <taxon>Gammaproteobacteria</taxon>
        <taxon>Methylococcales</taxon>
        <taxon>Methylococcaceae</taxon>
        <taxon>Methylomonas</taxon>
    </lineage>
</organism>
<name>A0ABR9D2K9_9GAMM</name>
<proteinExistence type="predicted"/>